<organism evidence="1 2">
    <name type="scientific">Blastococcus jejuensis</name>
    <dbReference type="NCBI Taxonomy" id="351224"/>
    <lineage>
        <taxon>Bacteria</taxon>
        <taxon>Bacillati</taxon>
        <taxon>Actinomycetota</taxon>
        <taxon>Actinomycetes</taxon>
        <taxon>Geodermatophilales</taxon>
        <taxon>Geodermatophilaceae</taxon>
        <taxon>Blastococcus</taxon>
    </lineage>
</organism>
<protein>
    <submittedName>
        <fullName evidence="1">Uncharacterized protein</fullName>
    </submittedName>
</protein>
<dbReference type="EMBL" id="BAAAVV010000002">
    <property type="protein sequence ID" value="GAA3161141.1"/>
    <property type="molecule type" value="Genomic_DNA"/>
</dbReference>
<gene>
    <name evidence="1" type="ORF">GCM10010531_10940</name>
</gene>
<comment type="caution">
    <text evidence="1">The sequence shown here is derived from an EMBL/GenBank/DDBJ whole genome shotgun (WGS) entry which is preliminary data.</text>
</comment>
<sequence length="118" mass="12400">MAGSALVLVTVVAIVLAGSSEPAEIRGASVSNDGRRLDVEYAAPDETCGGEPQIRAEETSSVVTVTVEIHRRFEFGTRACLLRGRIASAAVDLANPLGDRLVIDSSTGRPVPLTEDHD</sequence>
<name>A0ABP6P2T3_9ACTN</name>
<proteinExistence type="predicted"/>
<evidence type="ECO:0000313" key="2">
    <source>
        <dbReference type="Proteomes" id="UP001499924"/>
    </source>
</evidence>
<evidence type="ECO:0000313" key="1">
    <source>
        <dbReference type="EMBL" id="GAA3161141.1"/>
    </source>
</evidence>
<dbReference type="Proteomes" id="UP001499924">
    <property type="component" value="Unassembled WGS sequence"/>
</dbReference>
<reference evidence="2" key="1">
    <citation type="journal article" date="2019" name="Int. J. Syst. Evol. Microbiol.">
        <title>The Global Catalogue of Microorganisms (GCM) 10K type strain sequencing project: providing services to taxonomists for standard genome sequencing and annotation.</title>
        <authorList>
            <consortium name="The Broad Institute Genomics Platform"/>
            <consortium name="The Broad Institute Genome Sequencing Center for Infectious Disease"/>
            <person name="Wu L."/>
            <person name="Ma J."/>
        </authorList>
    </citation>
    <scope>NUCLEOTIDE SEQUENCE [LARGE SCALE GENOMIC DNA]</scope>
    <source>
        <strain evidence="2">JCM 15614</strain>
    </source>
</reference>
<accession>A0ABP6P2T3</accession>
<keyword evidence="2" id="KW-1185">Reference proteome</keyword>